<evidence type="ECO:0000313" key="3">
    <source>
        <dbReference type="Proteomes" id="UP000276215"/>
    </source>
</evidence>
<feature type="compositionally biased region" description="Gly residues" evidence="1">
    <location>
        <begin position="179"/>
        <end position="188"/>
    </location>
</feature>
<feature type="compositionally biased region" description="Low complexity" evidence="1">
    <location>
        <begin position="76"/>
        <end position="88"/>
    </location>
</feature>
<keyword evidence="3" id="KW-1185">Reference proteome</keyword>
<dbReference type="AlphaFoldDB" id="A0A3N4J988"/>
<dbReference type="Proteomes" id="UP000276215">
    <property type="component" value="Unassembled WGS sequence"/>
</dbReference>
<organism evidence="2 3">
    <name type="scientific">Choiromyces venosus 120613-1</name>
    <dbReference type="NCBI Taxonomy" id="1336337"/>
    <lineage>
        <taxon>Eukaryota</taxon>
        <taxon>Fungi</taxon>
        <taxon>Dikarya</taxon>
        <taxon>Ascomycota</taxon>
        <taxon>Pezizomycotina</taxon>
        <taxon>Pezizomycetes</taxon>
        <taxon>Pezizales</taxon>
        <taxon>Tuberaceae</taxon>
        <taxon>Choiromyces</taxon>
    </lineage>
</organism>
<gene>
    <name evidence="2" type="ORF">L873DRAFT_1491855</name>
</gene>
<accession>A0A3N4J988</accession>
<evidence type="ECO:0000313" key="2">
    <source>
        <dbReference type="EMBL" id="RPA93857.1"/>
    </source>
</evidence>
<name>A0A3N4J988_9PEZI</name>
<dbReference type="EMBL" id="ML120445">
    <property type="protein sequence ID" value="RPA93857.1"/>
    <property type="molecule type" value="Genomic_DNA"/>
</dbReference>
<reference evidence="2 3" key="1">
    <citation type="journal article" date="2018" name="Nat. Ecol. Evol.">
        <title>Pezizomycetes genomes reveal the molecular basis of ectomycorrhizal truffle lifestyle.</title>
        <authorList>
            <person name="Murat C."/>
            <person name="Payen T."/>
            <person name="Noel B."/>
            <person name="Kuo A."/>
            <person name="Morin E."/>
            <person name="Chen J."/>
            <person name="Kohler A."/>
            <person name="Krizsan K."/>
            <person name="Balestrini R."/>
            <person name="Da Silva C."/>
            <person name="Montanini B."/>
            <person name="Hainaut M."/>
            <person name="Levati E."/>
            <person name="Barry K.W."/>
            <person name="Belfiori B."/>
            <person name="Cichocki N."/>
            <person name="Clum A."/>
            <person name="Dockter R.B."/>
            <person name="Fauchery L."/>
            <person name="Guy J."/>
            <person name="Iotti M."/>
            <person name="Le Tacon F."/>
            <person name="Lindquist E.A."/>
            <person name="Lipzen A."/>
            <person name="Malagnac F."/>
            <person name="Mello A."/>
            <person name="Molinier V."/>
            <person name="Miyauchi S."/>
            <person name="Poulain J."/>
            <person name="Riccioni C."/>
            <person name="Rubini A."/>
            <person name="Sitrit Y."/>
            <person name="Splivallo R."/>
            <person name="Traeger S."/>
            <person name="Wang M."/>
            <person name="Zifcakova L."/>
            <person name="Wipf D."/>
            <person name="Zambonelli A."/>
            <person name="Paolocci F."/>
            <person name="Nowrousian M."/>
            <person name="Ottonello S."/>
            <person name="Baldrian P."/>
            <person name="Spatafora J.W."/>
            <person name="Henrissat B."/>
            <person name="Nagy L.G."/>
            <person name="Aury J.M."/>
            <person name="Wincker P."/>
            <person name="Grigoriev I.V."/>
            <person name="Bonfante P."/>
            <person name="Martin F.M."/>
        </authorList>
    </citation>
    <scope>NUCLEOTIDE SEQUENCE [LARGE SCALE GENOMIC DNA]</scope>
    <source>
        <strain evidence="2 3">120613-1</strain>
    </source>
</reference>
<evidence type="ECO:0000256" key="1">
    <source>
        <dbReference type="SAM" id="MobiDB-lite"/>
    </source>
</evidence>
<feature type="compositionally biased region" description="Low complexity" evidence="1">
    <location>
        <begin position="96"/>
        <end position="109"/>
    </location>
</feature>
<proteinExistence type="predicted"/>
<feature type="region of interest" description="Disordered" evidence="1">
    <location>
        <begin position="70"/>
        <end position="188"/>
    </location>
</feature>
<protein>
    <submittedName>
        <fullName evidence="2">Uncharacterized protein</fullName>
    </submittedName>
</protein>
<sequence length="253" mass="27041">MILTSHLPSLPTVHGAETLAWCNHSTAPYDKRSPYLIKHTFLPPPHQIPHKTKTPHSHTYTLPIHYQTLSNKTLQKPNKMTTPTTTNPHQFPRSPLPQAQPAQPQHLPGTAPPPPTPASQADPDQSGIPAPRPRTDMGGGRRRSLSATTRPTTHFPRGDGAATTDDIEREEEERRKKGGGGGWGAGVPGQVGYVQDASASGCGYGDGYGGYWGGGGGQSEGQEGEGFLGRLGRWVDGINDKIVEVGGKKDSTK</sequence>